<dbReference type="GO" id="GO:0005509">
    <property type="term" value="F:calcium ion binding"/>
    <property type="evidence" value="ECO:0007669"/>
    <property type="project" value="InterPro"/>
</dbReference>
<keyword evidence="5" id="KW-1185">Reference proteome</keyword>
<protein>
    <submittedName>
        <fullName evidence="4">Type I secretion C-terminal target domain-containing protein</fullName>
    </submittedName>
</protein>
<gene>
    <name evidence="4" type="ORF">DJ533_02880</name>
</gene>
<name>A0A2S2FHI5_9GAMM</name>
<dbReference type="NCBIfam" id="TIGR03661">
    <property type="entry name" value="T1SS_VCA0849"/>
    <property type="match status" value="1"/>
</dbReference>
<dbReference type="OrthoDB" id="8481600at2"/>
<evidence type="ECO:0000313" key="4">
    <source>
        <dbReference type="EMBL" id="AWL30426.1"/>
    </source>
</evidence>
<dbReference type="InterPro" id="IPR050557">
    <property type="entry name" value="RTX_toxin/Mannuronan_C5-epim"/>
</dbReference>
<dbReference type="PANTHER" id="PTHR38340">
    <property type="entry name" value="S-LAYER PROTEIN"/>
    <property type="match status" value="1"/>
</dbReference>
<dbReference type="SUPFAM" id="SSF51120">
    <property type="entry name" value="beta-Roll"/>
    <property type="match status" value="1"/>
</dbReference>
<proteinExistence type="predicted"/>
<sequence>MDGNDIIKSGSGDDLIRGGNGDDVIDAGAGDDLIIAGAGNDQISGGAGHDLLIFELLESFDATGGNGIDTWTDFHVGDVKTDADADMINISALLSGSSTDLKDYISVKDDGQGNTILSIDRDGSADNTTYNPTELLVLQGVTKTDELLDQLINNGQLF</sequence>
<dbReference type="AlphaFoldDB" id="A0A2S2FHI5"/>
<dbReference type="STRING" id="1871111.GCA_001704615_02369"/>
<dbReference type="Pfam" id="PF00353">
    <property type="entry name" value="HemolysinCabind"/>
    <property type="match status" value="1"/>
</dbReference>
<dbReference type="InterPro" id="IPR018511">
    <property type="entry name" value="Hemolysin-typ_Ca-bd_CS"/>
</dbReference>
<dbReference type="Proteomes" id="UP000245977">
    <property type="component" value="Chromosome"/>
</dbReference>
<dbReference type="PANTHER" id="PTHR38340:SF1">
    <property type="entry name" value="S-LAYER PROTEIN"/>
    <property type="match status" value="1"/>
</dbReference>
<accession>A0A2S2FHI5</accession>
<evidence type="ECO:0000256" key="1">
    <source>
        <dbReference type="ARBA" id="ARBA00004613"/>
    </source>
</evidence>
<dbReference type="InterPro" id="IPR001343">
    <property type="entry name" value="Hemolysn_Ca-bd"/>
</dbReference>
<dbReference type="PROSITE" id="PS00330">
    <property type="entry name" value="HEMOLYSIN_CALCIUM"/>
    <property type="match status" value="1"/>
</dbReference>
<dbReference type="Gene3D" id="2.150.10.10">
    <property type="entry name" value="Serralysin-like metalloprotease, C-terminal"/>
    <property type="match status" value="1"/>
</dbReference>
<organism evidence="4 5">
    <name type="scientific">Acinetobacter defluvii</name>
    <dbReference type="NCBI Taxonomy" id="1871111"/>
    <lineage>
        <taxon>Bacteria</taxon>
        <taxon>Pseudomonadati</taxon>
        <taxon>Pseudomonadota</taxon>
        <taxon>Gammaproteobacteria</taxon>
        <taxon>Moraxellales</taxon>
        <taxon>Moraxellaceae</taxon>
        <taxon>Acinetobacter</taxon>
    </lineage>
</organism>
<dbReference type="PRINTS" id="PR00313">
    <property type="entry name" value="CABNDNGRPT"/>
</dbReference>
<comment type="subcellular location">
    <subcellularLocation>
        <location evidence="1">Secreted</location>
    </subcellularLocation>
</comment>
<dbReference type="InterPro" id="IPR019960">
    <property type="entry name" value="T1SS_VCA0849"/>
</dbReference>
<evidence type="ECO:0000256" key="3">
    <source>
        <dbReference type="ARBA" id="ARBA00022837"/>
    </source>
</evidence>
<dbReference type="KEGG" id="adv:DJ533_02880"/>
<evidence type="ECO:0000256" key="2">
    <source>
        <dbReference type="ARBA" id="ARBA00022525"/>
    </source>
</evidence>
<dbReference type="InterPro" id="IPR011049">
    <property type="entry name" value="Serralysin-like_metalloprot_C"/>
</dbReference>
<keyword evidence="3" id="KW-0106">Calcium</keyword>
<reference evidence="4" key="1">
    <citation type="submission" date="2019-08" db="EMBL/GenBank/DDBJ databases">
        <title>The complete genome of Acinetobacter defluvii strain WCHAD010030.</title>
        <authorList>
            <person name="Hu Y."/>
            <person name="Qin J."/>
            <person name="Feng Y."/>
            <person name="Zong Z."/>
        </authorList>
    </citation>
    <scope>NUCLEOTIDE SEQUENCE</scope>
    <source>
        <strain evidence="4">WCHA30</strain>
    </source>
</reference>
<dbReference type="GO" id="GO:0005576">
    <property type="term" value="C:extracellular region"/>
    <property type="evidence" value="ECO:0007669"/>
    <property type="project" value="UniProtKB-SubCell"/>
</dbReference>
<keyword evidence="2" id="KW-0964">Secreted</keyword>
<dbReference type="EMBL" id="CP029397">
    <property type="protein sequence ID" value="AWL30426.1"/>
    <property type="molecule type" value="Genomic_DNA"/>
</dbReference>
<evidence type="ECO:0000313" key="5">
    <source>
        <dbReference type="Proteomes" id="UP000245977"/>
    </source>
</evidence>